<reference evidence="4 5" key="1">
    <citation type="submission" date="2016-10" db="EMBL/GenBank/DDBJ databases">
        <authorList>
            <person name="de Groot N.N."/>
        </authorList>
    </citation>
    <scope>NUCLEOTIDE SEQUENCE [LARGE SCALE GENOMIC DNA]</scope>
    <source>
        <strain evidence="4 5">DSM 3857</strain>
    </source>
</reference>
<dbReference type="EMBL" id="FOCE01000001">
    <property type="protein sequence ID" value="SEM51251.1"/>
    <property type="molecule type" value="Genomic_DNA"/>
</dbReference>
<dbReference type="OrthoDB" id="7659420at2"/>
<feature type="transmembrane region" description="Helical" evidence="3">
    <location>
        <begin position="40"/>
        <end position="62"/>
    </location>
</feature>
<feature type="region of interest" description="Disordered" evidence="2">
    <location>
        <begin position="1"/>
        <end position="32"/>
    </location>
</feature>
<dbReference type="AlphaFoldDB" id="A0A1H7YZB4"/>
<keyword evidence="5" id="KW-1185">Reference proteome</keyword>
<dbReference type="RefSeq" id="WP_091295877.1">
    <property type="nucleotide sequence ID" value="NZ_FOCE01000001.1"/>
</dbReference>
<dbReference type="STRING" id="933059.SAMN04488103_101350"/>
<organism evidence="4 5">
    <name type="scientific">Gemmobacter aquatilis</name>
    <dbReference type="NCBI Taxonomy" id="933059"/>
    <lineage>
        <taxon>Bacteria</taxon>
        <taxon>Pseudomonadati</taxon>
        <taxon>Pseudomonadota</taxon>
        <taxon>Alphaproteobacteria</taxon>
        <taxon>Rhodobacterales</taxon>
        <taxon>Paracoccaceae</taxon>
        <taxon>Gemmobacter</taxon>
    </lineage>
</organism>
<evidence type="ECO:0000256" key="3">
    <source>
        <dbReference type="SAM" id="Phobius"/>
    </source>
</evidence>
<protein>
    <submittedName>
        <fullName evidence="4">Uncharacterized conserved protein</fullName>
    </submittedName>
</protein>
<gene>
    <name evidence="4" type="ORF">SAMN04488103_101350</name>
</gene>
<keyword evidence="3" id="KW-1133">Transmembrane helix</keyword>
<evidence type="ECO:0000256" key="2">
    <source>
        <dbReference type="SAM" id="MobiDB-lite"/>
    </source>
</evidence>
<keyword evidence="3" id="KW-0472">Membrane</keyword>
<dbReference type="Gene3D" id="1.20.1270.70">
    <property type="entry name" value="Designed single chain three-helix bundle"/>
    <property type="match status" value="1"/>
</dbReference>
<name>A0A1H7YZB4_9RHOB</name>
<evidence type="ECO:0000313" key="5">
    <source>
        <dbReference type="Proteomes" id="UP000198761"/>
    </source>
</evidence>
<evidence type="ECO:0000256" key="1">
    <source>
        <dbReference type="SAM" id="Coils"/>
    </source>
</evidence>
<evidence type="ECO:0000313" key="4">
    <source>
        <dbReference type="EMBL" id="SEM51251.1"/>
    </source>
</evidence>
<accession>A0A1H7YZB4</accession>
<sequence length="355" mass="36457">MTDQETPIAAPDTEDPKRDAIPPAETPVEPVARGGGAGRFVGLLAGGVIAAGLGFGLAAYGAREGWPLLVPQGPALEGEMAALRSQLAEVAAREPDLSRLDALETKLATLPSAVDGKRIEALEQRLAALEARPAGVGDPQALEALKAEIGTLATRLAEQQTTTTQIAAEIDSQVKAKLQSAVTEAEKLRAETVALQQTAERRAALLALDTALTTGTDPAESAARVGAVGIDLPEPLAQLVASPVSLPALQQGFADAARLALAASLQADMGDTLGDRLTTFLRTQTGARSLTPQEGDDPDAVLSRIEARLRDGDVAAAREMLGSLPAAGQAALADWGAQADRYLAGRAALSALLAN</sequence>
<keyword evidence="3" id="KW-0812">Transmembrane</keyword>
<feature type="coiled-coil region" evidence="1">
    <location>
        <begin position="142"/>
        <end position="198"/>
    </location>
</feature>
<keyword evidence="1" id="KW-0175">Coiled coil</keyword>
<proteinExistence type="predicted"/>
<dbReference type="Proteomes" id="UP000198761">
    <property type="component" value="Unassembled WGS sequence"/>
</dbReference>